<dbReference type="InterPro" id="IPR027477">
    <property type="entry name" value="Succ_DH/fumarate_Rdtase_cat_sf"/>
</dbReference>
<dbReference type="PANTHER" id="PTHR43400">
    <property type="entry name" value="FUMARATE REDUCTASE"/>
    <property type="match status" value="1"/>
</dbReference>
<comment type="cofactor">
    <cofactor evidence="1">
        <name>FAD</name>
        <dbReference type="ChEBI" id="CHEBI:57692"/>
    </cofactor>
</comment>
<evidence type="ECO:0000256" key="4">
    <source>
        <dbReference type="ARBA" id="ARBA00023002"/>
    </source>
</evidence>
<evidence type="ECO:0000256" key="2">
    <source>
        <dbReference type="ARBA" id="ARBA00022630"/>
    </source>
</evidence>
<gene>
    <name evidence="6" type="ORF">GCM10012278_36220</name>
</gene>
<accession>A0A918A7F7</accession>
<dbReference type="InterPro" id="IPR036188">
    <property type="entry name" value="FAD/NAD-bd_sf"/>
</dbReference>
<dbReference type="GO" id="GO:0033765">
    <property type="term" value="F:steroid dehydrogenase activity, acting on the CH-CH group of donors"/>
    <property type="evidence" value="ECO:0007669"/>
    <property type="project" value="UniProtKB-ARBA"/>
</dbReference>
<evidence type="ECO:0000313" key="6">
    <source>
        <dbReference type="EMBL" id="GGP07639.1"/>
    </source>
</evidence>
<keyword evidence="7" id="KW-1185">Reference proteome</keyword>
<name>A0A918A7F7_9ACTN</name>
<dbReference type="Gene3D" id="3.90.700.10">
    <property type="entry name" value="Succinate dehydrogenase/fumarate reductase flavoprotein, catalytic domain"/>
    <property type="match status" value="1"/>
</dbReference>
<dbReference type="Gene3D" id="3.50.50.60">
    <property type="entry name" value="FAD/NAD(P)-binding domain"/>
    <property type="match status" value="1"/>
</dbReference>
<comment type="caution">
    <text evidence="6">The sequence shown here is derived from an EMBL/GenBank/DDBJ whole genome shotgun (WGS) entry which is preliminary data.</text>
</comment>
<dbReference type="PANTHER" id="PTHR43400:SF10">
    <property type="entry name" value="3-OXOSTEROID 1-DEHYDROGENASE"/>
    <property type="match status" value="1"/>
</dbReference>
<dbReference type="RefSeq" id="WP_225277030.1">
    <property type="nucleotide sequence ID" value="NZ_BMNK01000005.1"/>
</dbReference>
<organism evidence="6 7">
    <name type="scientific">Nonomuraea glycinis</name>
    <dbReference type="NCBI Taxonomy" id="2047744"/>
    <lineage>
        <taxon>Bacteria</taxon>
        <taxon>Bacillati</taxon>
        <taxon>Actinomycetota</taxon>
        <taxon>Actinomycetes</taxon>
        <taxon>Streptosporangiales</taxon>
        <taxon>Streptosporangiaceae</taxon>
        <taxon>Nonomuraea</taxon>
    </lineage>
</organism>
<keyword evidence="4" id="KW-0560">Oxidoreductase</keyword>
<evidence type="ECO:0000259" key="5">
    <source>
        <dbReference type="Pfam" id="PF00890"/>
    </source>
</evidence>
<dbReference type="AlphaFoldDB" id="A0A918A7F7"/>
<proteinExistence type="predicted"/>
<dbReference type="Pfam" id="PF00890">
    <property type="entry name" value="FAD_binding_2"/>
    <property type="match status" value="1"/>
</dbReference>
<sequence>MITAQPNPQGALACRVLSLRGPLWGVPAFQHPFARYAGLPTGRLANVELTRPGSVMVNPSGRRFVNEAQNYHDLTKVFREVDPANGVPRHAPAWLVYDGGYQERYPVAGVPRGALPEWAVSRPTLGELADACGIDAAGLAETIESFNEDAARGSDRAFARGDSVADRHLGDPSLGSNPCLAPIARPPFTAVPVHAATLGTCGGVLTDDHGRVLAPSGEPVAGLFAAGNVSASLFGDCYPGGGTSLAAAVVRAYAIGAALAS</sequence>
<dbReference type="SUPFAM" id="SSF51905">
    <property type="entry name" value="FAD/NAD(P)-binding domain"/>
    <property type="match status" value="1"/>
</dbReference>
<dbReference type="GO" id="GO:0008202">
    <property type="term" value="P:steroid metabolic process"/>
    <property type="evidence" value="ECO:0007669"/>
    <property type="project" value="UniProtKB-ARBA"/>
</dbReference>
<keyword evidence="3" id="KW-0274">FAD</keyword>
<evidence type="ECO:0000256" key="3">
    <source>
        <dbReference type="ARBA" id="ARBA00022827"/>
    </source>
</evidence>
<keyword evidence="2" id="KW-0285">Flavoprotein</keyword>
<evidence type="ECO:0000256" key="1">
    <source>
        <dbReference type="ARBA" id="ARBA00001974"/>
    </source>
</evidence>
<dbReference type="InterPro" id="IPR003953">
    <property type="entry name" value="FAD-dep_OxRdtase_2_FAD-bd"/>
</dbReference>
<dbReference type="SUPFAM" id="SSF56425">
    <property type="entry name" value="Succinate dehydrogenase/fumarate reductase flavoprotein, catalytic domain"/>
    <property type="match status" value="1"/>
</dbReference>
<dbReference type="Proteomes" id="UP000660745">
    <property type="component" value="Unassembled WGS sequence"/>
</dbReference>
<dbReference type="EMBL" id="BMNK01000005">
    <property type="protein sequence ID" value="GGP07639.1"/>
    <property type="molecule type" value="Genomic_DNA"/>
</dbReference>
<feature type="domain" description="FAD-dependent oxidoreductase 2 FAD-binding" evidence="5">
    <location>
        <begin position="31"/>
        <end position="245"/>
    </location>
</feature>
<dbReference type="InterPro" id="IPR050315">
    <property type="entry name" value="FAD-oxidoreductase_2"/>
</dbReference>
<protein>
    <recommendedName>
        <fullName evidence="5">FAD-dependent oxidoreductase 2 FAD-binding domain-containing protein</fullName>
    </recommendedName>
</protein>
<reference evidence="6" key="2">
    <citation type="submission" date="2020-09" db="EMBL/GenBank/DDBJ databases">
        <authorList>
            <person name="Sun Q."/>
            <person name="Zhou Y."/>
        </authorList>
    </citation>
    <scope>NUCLEOTIDE SEQUENCE</scope>
    <source>
        <strain evidence="6">CGMCC 4.7430</strain>
    </source>
</reference>
<reference evidence="6" key="1">
    <citation type="journal article" date="2014" name="Int. J. Syst. Evol. Microbiol.">
        <title>Complete genome sequence of Corynebacterium casei LMG S-19264T (=DSM 44701T), isolated from a smear-ripened cheese.</title>
        <authorList>
            <consortium name="US DOE Joint Genome Institute (JGI-PGF)"/>
            <person name="Walter F."/>
            <person name="Albersmeier A."/>
            <person name="Kalinowski J."/>
            <person name="Ruckert C."/>
        </authorList>
    </citation>
    <scope>NUCLEOTIDE SEQUENCE</scope>
    <source>
        <strain evidence="6">CGMCC 4.7430</strain>
    </source>
</reference>
<evidence type="ECO:0000313" key="7">
    <source>
        <dbReference type="Proteomes" id="UP000660745"/>
    </source>
</evidence>